<dbReference type="Proteomes" id="UP000238701">
    <property type="component" value="Unassembled WGS sequence"/>
</dbReference>
<dbReference type="Pfam" id="PF01408">
    <property type="entry name" value="GFO_IDH_MocA"/>
    <property type="match status" value="1"/>
</dbReference>
<feature type="region of interest" description="Disordered" evidence="1">
    <location>
        <begin position="368"/>
        <end position="395"/>
    </location>
</feature>
<dbReference type="SUPFAM" id="SSF51735">
    <property type="entry name" value="NAD(P)-binding Rossmann-fold domains"/>
    <property type="match status" value="1"/>
</dbReference>
<reference evidence="3" key="1">
    <citation type="submission" date="2018-02" db="EMBL/GenBank/DDBJ databases">
        <authorList>
            <person name="Cohen D.B."/>
            <person name="Kent A.D."/>
        </authorList>
    </citation>
    <scope>NUCLEOTIDE SEQUENCE [LARGE SCALE GENOMIC DNA]</scope>
    <source>
        <strain evidence="3">Peat soil MAG SbA1</strain>
    </source>
</reference>
<dbReference type="InterPro" id="IPR000683">
    <property type="entry name" value="Gfo/Idh/MocA-like_OxRdtase_N"/>
</dbReference>
<accession>A0A2U3L4K9</accession>
<dbReference type="InterPro" id="IPR036291">
    <property type="entry name" value="NAD(P)-bd_dom_sf"/>
</dbReference>
<dbReference type="Gene3D" id="3.30.360.10">
    <property type="entry name" value="Dihydrodipicolinate Reductase, domain 2"/>
    <property type="match status" value="1"/>
</dbReference>
<dbReference type="AlphaFoldDB" id="A0A2U3L4K9"/>
<gene>
    <name evidence="3" type="ORF">SBA1_680052</name>
</gene>
<feature type="domain" description="Gfo/Idh/MocA-like oxidoreductase N-terminal" evidence="2">
    <location>
        <begin position="48"/>
        <end position="167"/>
    </location>
</feature>
<dbReference type="InterPro" id="IPR050463">
    <property type="entry name" value="Gfo/Idh/MocA_oxidrdct_glycsds"/>
</dbReference>
<dbReference type="PROSITE" id="PS51318">
    <property type="entry name" value="TAT"/>
    <property type="match status" value="1"/>
</dbReference>
<sequence>MAKNSLTRRQFIHLGTGALAATSAAKVILQPRLLSAAPRPVPPSDTVRFASIGTGIRGCEHLEASLHVPGVQCVAVCDLYDSRHTAAQEAVNNPSVPATREYRSILDRKDVDAIILATMDHNHRHIFEDACAAGKDVYCEKPMSHTVEDGLAMVETAHKYNRMIAVGSQRVSSILYAKAKEIYDSGKLGEVFCIEAYWDRNTPSGAWVYPIPPDANEKTIDWNTFLGNAPRRPFDLVRFFRWRCFTDYGEGLGGDLFVHLLSGIHFIAGINTPALRAQSSGGLFHFKDGREFPDLIETFYDYPNCRVTLRCNLNNAGGEFIGFYGTKGTLIIKDSTLTYRPEDTRPHPEDYSIGGWPRELREQYLKQWQSEHPDTPPLAASVDEQGESYTTPPDYSDTVDHQANFFNAVRTRKPVVENEMFGNNTSIGCHLANFAYFNKCVAVWDSGQKRIVKG</sequence>
<protein>
    <submittedName>
        <fullName evidence="3">Oxidoreductase domain protein</fullName>
    </submittedName>
</protein>
<evidence type="ECO:0000259" key="2">
    <source>
        <dbReference type="Pfam" id="PF01408"/>
    </source>
</evidence>
<evidence type="ECO:0000256" key="1">
    <source>
        <dbReference type="SAM" id="MobiDB-lite"/>
    </source>
</evidence>
<dbReference type="PANTHER" id="PTHR43818">
    <property type="entry name" value="BCDNA.GH03377"/>
    <property type="match status" value="1"/>
</dbReference>
<dbReference type="InterPro" id="IPR006311">
    <property type="entry name" value="TAT_signal"/>
</dbReference>
<dbReference type="EMBL" id="OMOD01000164">
    <property type="protein sequence ID" value="SPF46798.1"/>
    <property type="molecule type" value="Genomic_DNA"/>
</dbReference>
<name>A0A2U3L4K9_9BACT</name>
<proteinExistence type="predicted"/>
<dbReference type="OrthoDB" id="106459at2"/>
<evidence type="ECO:0000313" key="3">
    <source>
        <dbReference type="EMBL" id="SPF46798.1"/>
    </source>
</evidence>
<dbReference type="Gene3D" id="3.40.50.720">
    <property type="entry name" value="NAD(P)-binding Rossmann-like Domain"/>
    <property type="match status" value="1"/>
</dbReference>
<dbReference type="PANTHER" id="PTHR43818:SF5">
    <property type="entry name" value="OXIDOREDUCTASE FAMILY PROTEIN"/>
    <property type="match status" value="1"/>
</dbReference>
<dbReference type="GO" id="GO:0000166">
    <property type="term" value="F:nucleotide binding"/>
    <property type="evidence" value="ECO:0007669"/>
    <property type="project" value="InterPro"/>
</dbReference>
<organism evidence="3">
    <name type="scientific">Candidatus Sulfotelmatobacter kueseliae</name>
    <dbReference type="NCBI Taxonomy" id="2042962"/>
    <lineage>
        <taxon>Bacteria</taxon>
        <taxon>Pseudomonadati</taxon>
        <taxon>Acidobacteriota</taxon>
        <taxon>Terriglobia</taxon>
        <taxon>Terriglobales</taxon>
        <taxon>Candidatus Korobacteraceae</taxon>
        <taxon>Candidatus Sulfotelmatobacter</taxon>
    </lineage>
</organism>
<dbReference type="SUPFAM" id="SSF55347">
    <property type="entry name" value="Glyceraldehyde-3-phosphate dehydrogenase-like, C-terminal domain"/>
    <property type="match status" value="1"/>
</dbReference>